<dbReference type="InterPro" id="IPR023346">
    <property type="entry name" value="Lysozyme-like_dom_sf"/>
</dbReference>
<comment type="caution">
    <text evidence="3">The sequence shown here is derived from an EMBL/GenBank/DDBJ whole genome shotgun (WGS) entry which is preliminary data.</text>
</comment>
<feature type="domain" description="N-acetylmuramidase" evidence="2">
    <location>
        <begin position="20"/>
        <end position="192"/>
    </location>
</feature>
<sequence>MFSKDVVSEITEAAKALDLEPASLLAVAEVESGGKAFALVAGRREPLIRFEGHYFDRRLDEDRRALARDKGLASPVAGAIANPATQEARWRMLEAAATINAKAAYESVSWGLGQVMGAHWNRLGFASVDALVAEARSGIAGQTRLMALYIEKAGLAGALRDGDWNAFARGYNGPAYKQYGYDTKIAAAYARYGGKNVGKDSVATDGVMGSGPVLLGRGAKGEAVTELQRDLLALGYALDADGAFGPATAAAVMRFQEDNGLMADGIAGPATQAALRAALSRNGPLVRLWSWLRQRLSGLLGGA</sequence>
<dbReference type="InterPro" id="IPR024408">
    <property type="entry name" value="Muramidase"/>
</dbReference>
<organism evidence="3 4">
    <name type="scientific">Ollibium composti</name>
    <dbReference type="NCBI Taxonomy" id="2675109"/>
    <lineage>
        <taxon>Bacteria</taxon>
        <taxon>Pseudomonadati</taxon>
        <taxon>Pseudomonadota</taxon>
        <taxon>Alphaproteobacteria</taxon>
        <taxon>Hyphomicrobiales</taxon>
        <taxon>Phyllobacteriaceae</taxon>
        <taxon>Ollibium</taxon>
    </lineage>
</organism>
<proteinExistence type="predicted"/>
<reference evidence="3 4" key="1">
    <citation type="submission" date="2019-04" db="EMBL/GenBank/DDBJ databases">
        <title>Mesorhizobium composti sp. nov., isolated from compost.</title>
        <authorList>
            <person name="Lin S.-Y."/>
            <person name="Hameed A."/>
            <person name="Hsieh Y.-T."/>
            <person name="Young C.-C."/>
        </authorList>
    </citation>
    <scope>NUCLEOTIDE SEQUENCE [LARGE SCALE GENOMIC DNA]</scope>
    <source>
        <strain evidence="3 4">CC-YTH430</strain>
    </source>
</reference>
<dbReference type="SUPFAM" id="SSF47090">
    <property type="entry name" value="PGBD-like"/>
    <property type="match status" value="1"/>
</dbReference>
<dbReference type="SUPFAM" id="SSF53955">
    <property type="entry name" value="Lysozyme-like"/>
    <property type="match status" value="1"/>
</dbReference>
<feature type="domain" description="Peptidoglycan binding-like" evidence="1">
    <location>
        <begin position="221"/>
        <end position="275"/>
    </location>
</feature>
<dbReference type="InterPro" id="IPR036366">
    <property type="entry name" value="PGBDSf"/>
</dbReference>
<dbReference type="InterPro" id="IPR002477">
    <property type="entry name" value="Peptidoglycan-bd-like"/>
</dbReference>
<protein>
    <submittedName>
        <fullName evidence="3">DUF3380 domain-containing protein</fullName>
    </submittedName>
</protein>
<evidence type="ECO:0000259" key="2">
    <source>
        <dbReference type="Pfam" id="PF11860"/>
    </source>
</evidence>
<name>A0ABY2Q900_9HYPH</name>
<gene>
    <name evidence="3" type="ORF">E6C48_09200</name>
</gene>
<keyword evidence="4" id="KW-1185">Reference proteome</keyword>
<evidence type="ECO:0000259" key="1">
    <source>
        <dbReference type="Pfam" id="PF01471"/>
    </source>
</evidence>
<dbReference type="Pfam" id="PF11860">
    <property type="entry name" value="Muramidase"/>
    <property type="match status" value="1"/>
</dbReference>
<dbReference type="InterPro" id="IPR036365">
    <property type="entry name" value="PGBD-like_sf"/>
</dbReference>
<evidence type="ECO:0000313" key="4">
    <source>
        <dbReference type="Proteomes" id="UP000306441"/>
    </source>
</evidence>
<evidence type="ECO:0000313" key="3">
    <source>
        <dbReference type="EMBL" id="THF57911.1"/>
    </source>
</evidence>
<dbReference type="Pfam" id="PF01471">
    <property type="entry name" value="PG_binding_1"/>
    <property type="match status" value="1"/>
</dbReference>
<dbReference type="Gene3D" id="1.10.101.10">
    <property type="entry name" value="PGBD-like superfamily/PGBD"/>
    <property type="match status" value="1"/>
</dbReference>
<dbReference type="Proteomes" id="UP000306441">
    <property type="component" value="Unassembled WGS sequence"/>
</dbReference>
<accession>A0ABY2Q900</accession>
<dbReference type="RefSeq" id="WP_136356349.1">
    <property type="nucleotide sequence ID" value="NZ_SSNY01000004.1"/>
</dbReference>
<dbReference type="EMBL" id="SSNY01000004">
    <property type="protein sequence ID" value="THF57911.1"/>
    <property type="molecule type" value="Genomic_DNA"/>
</dbReference>